<keyword evidence="1 5" id="KW-0597">Phosphoprotein</keyword>
<dbReference type="Pfam" id="PF01663">
    <property type="entry name" value="Phosphodiest"/>
    <property type="match status" value="1"/>
</dbReference>
<reference evidence="8 9" key="1">
    <citation type="submission" date="2020-08" db="EMBL/GenBank/DDBJ databases">
        <title>Genomic Encyclopedia of Type Strains, Phase IV (KMG-IV): sequencing the most valuable type-strain genomes for metagenomic binning, comparative biology and taxonomic classification.</title>
        <authorList>
            <person name="Goeker M."/>
        </authorList>
    </citation>
    <scope>NUCLEOTIDE SEQUENCE [LARGE SCALE GENOMIC DNA]</scope>
    <source>
        <strain evidence="8 9">DSM 29348</strain>
    </source>
</reference>
<dbReference type="Proteomes" id="UP000552757">
    <property type="component" value="Unassembled WGS sequence"/>
</dbReference>
<evidence type="ECO:0000256" key="5">
    <source>
        <dbReference type="PIRSR" id="PIRSR031924-50"/>
    </source>
</evidence>
<dbReference type="PANTHER" id="PTHR10151:SF120">
    <property type="entry name" value="BIS(5'-ADENOSYL)-TRIPHOSPHATASE"/>
    <property type="match status" value="1"/>
</dbReference>
<dbReference type="InterPro" id="IPR017850">
    <property type="entry name" value="Alkaline_phosphatase_core_sf"/>
</dbReference>
<dbReference type="PANTHER" id="PTHR10151">
    <property type="entry name" value="ECTONUCLEOTIDE PYROPHOSPHATASE/PHOSPHODIESTERASE"/>
    <property type="match status" value="1"/>
</dbReference>
<keyword evidence="2 4" id="KW-0479">Metal-binding</keyword>
<dbReference type="GO" id="GO:0046872">
    <property type="term" value="F:metal ion binding"/>
    <property type="evidence" value="ECO:0007669"/>
    <property type="project" value="UniProtKB-KW"/>
</dbReference>
<evidence type="ECO:0000256" key="4">
    <source>
        <dbReference type="PIRNR" id="PIRNR031924"/>
    </source>
</evidence>
<comment type="function">
    <text evidence="4">Alkaline phosphatase with broad substrate specificity.</text>
</comment>
<evidence type="ECO:0000256" key="1">
    <source>
        <dbReference type="ARBA" id="ARBA00022553"/>
    </source>
</evidence>
<dbReference type="Gene3D" id="3.30.1360.150">
    <property type="match status" value="1"/>
</dbReference>
<feature type="binding site" evidence="6">
    <location>
        <begin position="160"/>
        <end position="162"/>
    </location>
    <ligand>
        <name>substrate</name>
    </ligand>
</feature>
<dbReference type="EC" id="3.1.3.1" evidence="4"/>
<evidence type="ECO:0000256" key="7">
    <source>
        <dbReference type="SAM" id="SignalP"/>
    </source>
</evidence>
<evidence type="ECO:0000256" key="2">
    <source>
        <dbReference type="ARBA" id="ARBA00022723"/>
    </source>
</evidence>
<keyword evidence="9" id="KW-1185">Reference proteome</keyword>
<protein>
    <recommendedName>
        <fullName evidence="4">Alkaline phosphatase</fullName>
        <ecNumber evidence="4">3.1.3.1</ecNumber>
    </recommendedName>
</protein>
<dbReference type="GO" id="GO:0004035">
    <property type="term" value="F:alkaline phosphatase activity"/>
    <property type="evidence" value="ECO:0007669"/>
    <property type="project" value="UniProtKB-EC"/>
</dbReference>
<dbReference type="InterPro" id="IPR026263">
    <property type="entry name" value="Alkaline_phosphatase_prok"/>
</dbReference>
<proteinExistence type="predicted"/>
<keyword evidence="4" id="KW-0862">Zinc</keyword>
<evidence type="ECO:0000313" key="9">
    <source>
        <dbReference type="Proteomes" id="UP000552757"/>
    </source>
</evidence>
<feature type="active site" description="Phosphothreonine intermediate" evidence="5">
    <location>
        <position position="78"/>
    </location>
</feature>
<dbReference type="CDD" id="cd16016">
    <property type="entry name" value="AP-SPAP"/>
    <property type="match status" value="1"/>
</dbReference>
<dbReference type="PIRSF" id="PIRSF031924">
    <property type="entry name" value="Pi-irrepressible_AP"/>
    <property type="match status" value="1"/>
</dbReference>
<dbReference type="RefSeq" id="WP_183954904.1">
    <property type="nucleotide sequence ID" value="NZ_JACIEB010000003.1"/>
</dbReference>
<dbReference type="InterPro" id="IPR002591">
    <property type="entry name" value="Phosphodiest/P_Trfase"/>
</dbReference>
<name>A0A7W6GNX5_9SPHN</name>
<feature type="signal peptide" evidence="7">
    <location>
        <begin position="1"/>
        <end position="19"/>
    </location>
</feature>
<comment type="cofactor">
    <cofactor evidence="4">
        <name>Zn(2+)</name>
        <dbReference type="ChEBI" id="CHEBI:29105"/>
    </cofactor>
    <text evidence="4">Binds 2 Zn(2+) ions.</text>
</comment>
<dbReference type="SUPFAM" id="SSF53649">
    <property type="entry name" value="Alkaline phosphatase-like"/>
    <property type="match status" value="1"/>
</dbReference>
<feature type="chain" id="PRO_5030627441" description="Alkaline phosphatase" evidence="7">
    <location>
        <begin position="20"/>
        <end position="548"/>
    </location>
</feature>
<feature type="binding site" evidence="6">
    <location>
        <position position="99"/>
    </location>
    <ligand>
        <name>substrate</name>
    </ligand>
</feature>
<gene>
    <name evidence="8" type="ORF">GGR44_001442</name>
</gene>
<organism evidence="8 9">
    <name type="scientific">Sphingobium fontiphilum</name>
    <dbReference type="NCBI Taxonomy" id="944425"/>
    <lineage>
        <taxon>Bacteria</taxon>
        <taxon>Pseudomonadati</taxon>
        <taxon>Pseudomonadota</taxon>
        <taxon>Alphaproteobacteria</taxon>
        <taxon>Sphingomonadales</taxon>
        <taxon>Sphingomonadaceae</taxon>
        <taxon>Sphingobium</taxon>
    </lineage>
</organism>
<sequence length="548" mass="57930">MFRKTAAMLLAACAMPALAQTPAPASTPPKLIVAIAVDQFSADLFAEYRQYYSGGLKRLAQQGAVFPKGFQSHAATETCPGHSTILTGGRPSRTGIIANTWFDLKAGRDDKAVYCAEDETQPGSSSGDYVASPAHLKVPTLGGRMKAANPATRVVSVAGKDRAAIMMGGPTADQVWWVGGAQGFVSYKGVAIPPLVARINDAFTQRLATPNPGFELPPQCAARDFAVNIGDGKTVGTGRFARAAGDFKAFRASPEQDAMTLVLAAAAIESMSLGKQAQTDIISIGLSATDHIGHTYGTEGTESCIQIDRLDRELGAFFDRLDADGIDYAVVLTADHGGHDLPERHQENAMPMASRVDEALTPKALSAAVGAKTGLAGRKLIWGDGPAGDLYIDIGLTAPQRAAVEAETLKILRGHPQVQAAYTKAEIAATPAPTGAPESWSLLQEARASFDPQRSGDILLLLKPRVTPIVDPTKGYVATHGSPWDYDRRVPILFWRKGMRPFEQPLGVETVDIMPTLAALIHLPLPAGEIDGRCLDIIAGDGDSCAGK</sequence>
<comment type="catalytic activity">
    <reaction evidence="4">
        <text>a phosphate monoester + H2O = an alcohol + phosphate</text>
        <dbReference type="Rhea" id="RHEA:15017"/>
        <dbReference type="ChEBI" id="CHEBI:15377"/>
        <dbReference type="ChEBI" id="CHEBI:30879"/>
        <dbReference type="ChEBI" id="CHEBI:43474"/>
        <dbReference type="ChEBI" id="CHEBI:67140"/>
        <dbReference type="EC" id="3.1.3.1"/>
    </reaction>
</comment>
<evidence type="ECO:0000313" key="8">
    <source>
        <dbReference type="EMBL" id="MBB3981783.1"/>
    </source>
</evidence>
<accession>A0A7W6GNX5</accession>
<dbReference type="Gene3D" id="3.40.720.10">
    <property type="entry name" value="Alkaline Phosphatase, subunit A"/>
    <property type="match status" value="1"/>
</dbReference>
<comment type="caution">
    <text evidence="8">The sequence shown here is derived from an EMBL/GenBank/DDBJ whole genome shotgun (WGS) entry which is preliminary data.</text>
</comment>
<evidence type="ECO:0000256" key="3">
    <source>
        <dbReference type="ARBA" id="ARBA00022729"/>
    </source>
</evidence>
<dbReference type="EMBL" id="JACIEB010000003">
    <property type="protein sequence ID" value="MBB3981783.1"/>
    <property type="molecule type" value="Genomic_DNA"/>
</dbReference>
<evidence type="ECO:0000256" key="6">
    <source>
        <dbReference type="PIRSR" id="PIRSR031924-51"/>
    </source>
</evidence>
<dbReference type="AlphaFoldDB" id="A0A7W6GNX5"/>
<keyword evidence="3 7" id="KW-0732">Signal</keyword>